<evidence type="ECO:0000259" key="7">
    <source>
        <dbReference type="Pfam" id="PF04138"/>
    </source>
</evidence>
<keyword evidence="3 5" id="KW-1133">Transmembrane helix</keyword>
<dbReference type="AlphaFoldDB" id="A0A9D1GDP6"/>
<keyword evidence="6" id="KW-0732">Signal</keyword>
<reference evidence="8" key="1">
    <citation type="submission" date="2020-10" db="EMBL/GenBank/DDBJ databases">
        <authorList>
            <person name="Gilroy R."/>
        </authorList>
    </citation>
    <scope>NUCLEOTIDE SEQUENCE</scope>
    <source>
        <strain evidence="8">21143</strain>
    </source>
</reference>
<dbReference type="EMBL" id="DVKT01000025">
    <property type="protein sequence ID" value="HIT39078.1"/>
    <property type="molecule type" value="Genomic_DNA"/>
</dbReference>
<evidence type="ECO:0000256" key="6">
    <source>
        <dbReference type="SAM" id="SignalP"/>
    </source>
</evidence>
<feature type="domain" description="GtrA/DPMS transmembrane" evidence="7">
    <location>
        <begin position="18"/>
        <end position="140"/>
    </location>
</feature>
<comment type="caution">
    <text evidence="8">The sequence shown here is derived from an EMBL/GenBank/DDBJ whole genome shotgun (WGS) entry which is preliminary data.</text>
</comment>
<evidence type="ECO:0000256" key="5">
    <source>
        <dbReference type="SAM" id="Phobius"/>
    </source>
</evidence>
<reference evidence="8" key="2">
    <citation type="journal article" date="2021" name="PeerJ">
        <title>Extensive microbial diversity within the chicken gut microbiome revealed by metagenomics and culture.</title>
        <authorList>
            <person name="Gilroy R."/>
            <person name="Ravi A."/>
            <person name="Getino M."/>
            <person name="Pursley I."/>
            <person name="Horton D.L."/>
            <person name="Alikhan N.F."/>
            <person name="Baker D."/>
            <person name="Gharbi K."/>
            <person name="Hall N."/>
            <person name="Watson M."/>
            <person name="Adriaenssens E.M."/>
            <person name="Foster-Nyarko E."/>
            <person name="Jarju S."/>
            <person name="Secka A."/>
            <person name="Antonio M."/>
            <person name="Oren A."/>
            <person name="Chaudhuri R.R."/>
            <person name="La Ragione R."/>
            <person name="Hildebrand F."/>
            <person name="Pallen M.J."/>
        </authorList>
    </citation>
    <scope>NUCLEOTIDE SEQUENCE</scope>
    <source>
        <strain evidence="8">21143</strain>
    </source>
</reference>
<feature type="transmembrane region" description="Helical" evidence="5">
    <location>
        <begin position="113"/>
        <end position="133"/>
    </location>
</feature>
<evidence type="ECO:0000256" key="3">
    <source>
        <dbReference type="ARBA" id="ARBA00022989"/>
    </source>
</evidence>
<sequence>MSRRSFILFLKAMCSAQIASAVDFMATLALVNFCGLYYVYATFLGALSGGVVNCCINYKWVFCVSSSKCHIALKYMLVWGGSIILNTYGTYFLTECMMRMAWVGRLTNMYVSVNLFLLPKVVVALIVSFFWNYQLQRKFVYRDCFFDKLFISHKR</sequence>
<gene>
    <name evidence="8" type="ORF">IAD06_03445</name>
</gene>
<keyword evidence="4 5" id="KW-0472">Membrane</keyword>
<dbReference type="Proteomes" id="UP000886722">
    <property type="component" value="Unassembled WGS sequence"/>
</dbReference>
<dbReference type="GO" id="GO:0016020">
    <property type="term" value="C:membrane"/>
    <property type="evidence" value="ECO:0007669"/>
    <property type="project" value="UniProtKB-SubCell"/>
</dbReference>
<name>A0A9D1GDP6_9BACT</name>
<evidence type="ECO:0000256" key="2">
    <source>
        <dbReference type="ARBA" id="ARBA00022692"/>
    </source>
</evidence>
<dbReference type="Pfam" id="PF04138">
    <property type="entry name" value="GtrA_DPMS_TM"/>
    <property type="match status" value="1"/>
</dbReference>
<feature type="chain" id="PRO_5038359898" evidence="6">
    <location>
        <begin position="22"/>
        <end position="155"/>
    </location>
</feature>
<accession>A0A9D1GDP6</accession>
<proteinExistence type="predicted"/>
<dbReference type="InterPro" id="IPR007267">
    <property type="entry name" value="GtrA_DPMS_TM"/>
</dbReference>
<feature type="transmembrane region" description="Helical" evidence="5">
    <location>
        <begin position="37"/>
        <end position="60"/>
    </location>
</feature>
<dbReference type="GO" id="GO:0000271">
    <property type="term" value="P:polysaccharide biosynthetic process"/>
    <property type="evidence" value="ECO:0007669"/>
    <property type="project" value="InterPro"/>
</dbReference>
<comment type="subcellular location">
    <subcellularLocation>
        <location evidence="1">Membrane</location>
        <topology evidence="1">Multi-pass membrane protein</topology>
    </subcellularLocation>
</comment>
<evidence type="ECO:0000256" key="4">
    <source>
        <dbReference type="ARBA" id="ARBA00023136"/>
    </source>
</evidence>
<protein>
    <submittedName>
        <fullName evidence="8">GtrA family protein</fullName>
    </submittedName>
</protein>
<organism evidence="8 9">
    <name type="scientific">Candidatus Caccoplasma intestinavium</name>
    <dbReference type="NCBI Taxonomy" id="2840716"/>
    <lineage>
        <taxon>Bacteria</taxon>
        <taxon>Pseudomonadati</taxon>
        <taxon>Bacteroidota</taxon>
        <taxon>Bacteroidia</taxon>
        <taxon>Bacteroidales</taxon>
        <taxon>Bacteroidaceae</taxon>
        <taxon>Bacteroidaceae incertae sedis</taxon>
        <taxon>Candidatus Caccoplasma</taxon>
    </lineage>
</organism>
<evidence type="ECO:0000313" key="8">
    <source>
        <dbReference type="EMBL" id="HIT39078.1"/>
    </source>
</evidence>
<keyword evidence="2 5" id="KW-0812">Transmembrane</keyword>
<evidence type="ECO:0000313" key="9">
    <source>
        <dbReference type="Proteomes" id="UP000886722"/>
    </source>
</evidence>
<feature type="signal peptide" evidence="6">
    <location>
        <begin position="1"/>
        <end position="21"/>
    </location>
</feature>
<feature type="transmembrane region" description="Helical" evidence="5">
    <location>
        <begin position="72"/>
        <end position="93"/>
    </location>
</feature>
<evidence type="ECO:0000256" key="1">
    <source>
        <dbReference type="ARBA" id="ARBA00004141"/>
    </source>
</evidence>